<name>A0AAV0CDD5_9ASTE</name>
<evidence type="ECO:0000313" key="4">
    <source>
        <dbReference type="Proteomes" id="UP001152523"/>
    </source>
</evidence>
<dbReference type="AlphaFoldDB" id="A0AAV0CDD5"/>
<dbReference type="Gene3D" id="2.60.120.430">
    <property type="entry name" value="Galactose-binding lectin"/>
    <property type="match status" value="1"/>
</dbReference>
<keyword evidence="4" id="KW-1185">Reference proteome</keyword>
<accession>A0AAV0CDD5</accession>
<organism evidence="3 4">
    <name type="scientific">Cuscuta epithymum</name>
    <dbReference type="NCBI Taxonomy" id="186058"/>
    <lineage>
        <taxon>Eukaryota</taxon>
        <taxon>Viridiplantae</taxon>
        <taxon>Streptophyta</taxon>
        <taxon>Embryophyta</taxon>
        <taxon>Tracheophyta</taxon>
        <taxon>Spermatophyta</taxon>
        <taxon>Magnoliopsida</taxon>
        <taxon>eudicotyledons</taxon>
        <taxon>Gunneridae</taxon>
        <taxon>Pentapetalae</taxon>
        <taxon>asterids</taxon>
        <taxon>lamiids</taxon>
        <taxon>Solanales</taxon>
        <taxon>Convolvulaceae</taxon>
        <taxon>Cuscuteae</taxon>
        <taxon>Cuscuta</taxon>
        <taxon>Cuscuta subgen. Cuscuta</taxon>
    </lineage>
</organism>
<keyword evidence="1" id="KW-0732">Signal</keyword>
<protein>
    <recommendedName>
        <fullName evidence="2">Malectin domain-containing protein</fullName>
    </recommendedName>
</protein>
<comment type="caution">
    <text evidence="3">The sequence shown here is derived from an EMBL/GenBank/DDBJ whole genome shotgun (WGS) entry which is preliminary data.</text>
</comment>
<reference evidence="3" key="1">
    <citation type="submission" date="2022-07" db="EMBL/GenBank/DDBJ databases">
        <authorList>
            <person name="Macas J."/>
            <person name="Novak P."/>
            <person name="Neumann P."/>
        </authorList>
    </citation>
    <scope>NUCLEOTIDE SEQUENCE</scope>
</reference>
<evidence type="ECO:0000256" key="1">
    <source>
        <dbReference type="SAM" id="SignalP"/>
    </source>
</evidence>
<evidence type="ECO:0000259" key="2">
    <source>
        <dbReference type="Pfam" id="PF11721"/>
    </source>
</evidence>
<dbReference type="PANTHER" id="PTHR34081">
    <property type="entry name" value="MALECTIN DOMAIN-CONTAINING PROTEIN"/>
    <property type="match status" value="1"/>
</dbReference>
<dbReference type="Pfam" id="PF11721">
    <property type="entry name" value="Malectin"/>
    <property type="match status" value="1"/>
</dbReference>
<dbReference type="EMBL" id="CAMAPF010000021">
    <property type="protein sequence ID" value="CAH9072138.1"/>
    <property type="molecule type" value="Genomic_DNA"/>
</dbReference>
<feature type="domain" description="Malectin" evidence="2">
    <location>
        <begin position="17"/>
        <end position="143"/>
    </location>
</feature>
<dbReference type="InterPro" id="IPR021720">
    <property type="entry name" value="Malectin_dom"/>
</dbReference>
<sequence>MELSDLQCTLFLLAASFSIKCGGKQTVSVSGTQFDDDSETLGPASFYMGSNEHWSVSSSGIFIDNPNGPIYTAQTGSQITHTLDSELYKTARISPTSLRYYGLGLKNGTYSIDLHFSEIQMDDSQISWKGLGSRLFDIYIQCRTMTPQMVRKDCWDRAWICSHSVGGFFSFVSPVGKAKNF</sequence>
<gene>
    <name evidence="3" type="ORF">CEPIT_LOCUS4211</name>
</gene>
<dbReference type="PANTHER" id="PTHR34081:SF1">
    <property type="entry name" value="MALECTIN, LEUCINE-RICH REPEAT DOMAIN, L DOMAIN-LIKE PROTEIN-RELATED"/>
    <property type="match status" value="1"/>
</dbReference>
<feature type="chain" id="PRO_5043505188" description="Malectin domain-containing protein" evidence="1">
    <location>
        <begin position="24"/>
        <end position="181"/>
    </location>
</feature>
<dbReference type="Proteomes" id="UP001152523">
    <property type="component" value="Unassembled WGS sequence"/>
</dbReference>
<proteinExistence type="predicted"/>
<evidence type="ECO:0000313" key="3">
    <source>
        <dbReference type="EMBL" id="CAH9072138.1"/>
    </source>
</evidence>
<feature type="signal peptide" evidence="1">
    <location>
        <begin position="1"/>
        <end position="23"/>
    </location>
</feature>